<dbReference type="STRING" id="1642818.AWE51_23545"/>
<dbReference type="PANTHER" id="PTHR36220:SF1">
    <property type="entry name" value="GAMMA TUBULIN COMPLEX COMPONENT C-TERMINAL DOMAIN-CONTAINING PROTEIN"/>
    <property type="match status" value="1"/>
</dbReference>
<dbReference type="SUPFAM" id="SSF50965">
    <property type="entry name" value="Galactose oxidase, central domain"/>
    <property type="match status" value="1"/>
</dbReference>
<dbReference type="AlphaFoldDB" id="A0A163B824"/>
<dbReference type="RefSeq" id="WP_066312972.1">
    <property type="nucleotide sequence ID" value="NZ_LQRT01000007.1"/>
</dbReference>
<evidence type="ECO:0008006" key="3">
    <source>
        <dbReference type="Google" id="ProtNLM"/>
    </source>
</evidence>
<proteinExistence type="predicted"/>
<sequence length="279" mass="30593">MKQFFFLITLLVTQITYSQWEQVGTTLEGAVNGGFFGIEIALSDNGQVMAVGDSPRFSVTAPNPVTIYQRDGNQWIQTTQIFNDFTEFPEQFGRALAISDNGKRLVIGTTRPNSTLGKIQVYENQNGDWVKMGNDIINDTSVQGEFFGKAVAMNGNGLVIATSDPTIATGAAKVFGFQNGNWQQIGDELGNREDKDDSFFGSSLDLSDDGNTLVVGIAQAFTGNGTVEIYRNIRGSWRQIGSPYLVNLILGNSELMLQLLEMEEGLPYLLIQTIFLEAT</sequence>
<protein>
    <recommendedName>
        <fullName evidence="3">PKD domain-containing protein</fullName>
    </recommendedName>
</protein>
<dbReference type="InterPro" id="IPR015915">
    <property type="entry name" value="Kelch-typ_b-propeller"/>
</dbReference>
<gene>
    <name evidence="1" type="ORF">AWE51_23545</name>
</gene>
<organism evidence="1 2">
    <name type="scientific">Aquimarina aggregata</name>
    <dbReference type="NCBI Taxonomy" id="1642818"/>
    <lineage>
        <taxon>Bacteria</taxon>
        <taxon>Pseudomonadati</taxon>
        <taxon>Bacteroidota</taxon>
        <taxon>Flavobacteriia</taxon>
        <taxon>Flavobacteriales</taxon>
        <taxon>Flavobacteriaceae</taxon>
        <taxon>Aquimarina</taxon>
    </lineage>
</organism>
<dbReference type="EMBL" id="LQRT01000007">
    <property type="protein sequence ID" value="KZS41127.1"/>
    <property type="molecule type" value="Genomic_DNA"/>
</dbReference>
<keyword evidence="2" id="KW-1185">Reference proteome</keyword>
<dbReference type="InterPro" id="IPR011043">
    <property type="entry name" value="Gal_Oxase/kelch_b-propeller"/>
</dbReference>
<evidence type="ECO:0000313" key="2">
    <source>
        <dbReference type="Proteomes" id="UP000076715"/>
    </source>
</evidence>
<evidence type="ECO:0000313" key="1">
    <source>
        <dbReference type="EMBL" id="KZS41127.1"/>
    </source>
</evidence>
<accession>A0A163B824</accession>
<reference evidence="1 2" key="1">
    <citation type="submission" date="2016-01" db="EMBL/GenBank/DDBJ databases">
        <title>The draft genome sequence of Aquimarina sp. RZW4-3-2.</title>
        <authorList>
            <person name="Wang Y."/>
        </authorList>
    </citation>
    <scope>NUCLEOTIDE SEQUENCE [LARGE SCALE GENOMIC DNA]</scope>
    <source>
        <strain evidence="1 2">RZW4-3-2</strain>
    </source>
</reference>
<name>A0A163B824_9FLAO</name>
<dbReference type="PANTHER" id="PTHR36220">
    <property type="entry name" value="UNNAMED PRODUCT"/>
    <property type="match status" value="1"/>
</dbReference>
<dbReference type="Proteomes" id="UP000076715">
    <property type="component" value="Unassembled WGS sequence"/>
</dbReference>
<dbReference type="Gene3D" id="2.120.10.80">
    <property type="entry name" value="Kelch-type beta propeller"/>
    <property type="match status" value="1"/>
</dbReference>
<comment type="caution">
    <text evidence="1">The sequence shown here is derived from an EMBL/GenBank/DDBJ whole genome shotgun (WGS) entry which is preliminary data.</text>
</comment>